<feature type="region of interest" description="Disordered" evidence="1">
    <location>
        <begin position="224"/>
        <end position="291"/>
    </location>
</feature>
<feature type="region of interest" description="Disordered" evidence="1">
    <location>
        <begin position="1"/>
        <end position="67"/>
    </location>
</feature>
<proteinExistence type="predicted"/>
<organism evidence="3">
    <name type="scientific">Melampsora larici-populina (strain 98AG31 / pathotype 3-4-7)</name>
    <name type="common">Poplar leaf rust fungus</name>
    <dbReference type="NCBI Taxonomy" id="747676"/>
    <lineage>
        <taxon>Eukaryota</taxon>
        <taxon>Fungi</taxon>
        <taxon>Dikarya</taxon>
        <taxon>Basidiomycota</taxon>
        <taxon>Pucciniomycotina</taxon>
        <taxon>Pucciniomycetes</taxon>
        <taxon>Pucciniales</taxon>
        <taxon>Melampsoraceae</taxon>
        <taxon>Melampsora</taxon>
    </lineage>
</organism>
<gene>
    <name evidence="2" type="ORF">MELLADRAFT_69077</name>
</gene>
<feature type="compositionally biased region" description="Acidic residues" evidence="1">
    <location>
        <begin position="31"/>
        <end position="44"/>
    </location>
</feature>
<dbReference type="HOGENOM" id="CLU_956706_0_0_1"/>
<dbReference type="AlphaFoldDB" id="F4S9B5"/>
<evidence type="ECO:0000313" key="3">
    <source>
        <dbReference type="Proteomes" id="UP000001072"/>
    </source>
</evidence>
<dbReference type="Proteomes" id="UP000001072">
    <property type="component" value="Unassembled WGS sequence"/>
</dbReference>
<dbReference type="RefSeq" id="XP_007417921.1">
    <property type="nucleotide sequence ID" value="XM_007417859.1"/>
</dbReference>
<reference evidence="3" key="1">
    <citation type="journal article" date="2011" name="Proc. Natl. Acad. Sci. U.S.A.">
        <title>Obligate biotrophy features unraveled by the genomic analysis of rust fungi.</title>
        <authorList>
            <person name="Duplessis S."/>
            <person name="Cuomo C.A."/>
            <person name="Lin Y.-C."/>
            <person name="Aerts A."/>
            <person name="Tisserant E."/>
            <person name="Veneault-Fourrey C."/>
            <person name="Joly D.L."/>
            <person name="Hacquard S."/>
            <person name="Amselem J."/>
            <person name="Cantarel B.L."/>
            <person name="Chiu R."/>
            <person name="Coutinho P.M."/>
            <person name="Feau N."/>
            <person name="Field M."/>
            <person name="Frey P."/>
            <person name="Gelhaye E."/>
            <person name="Goldberg J."/>
            <person name="Grabherr M.G."/>
            <person name="Kodira C.D."/>
            <person name="Kohler A."/>
            <person name="Kuees U."/>
            <person name="Lindquist E.A."/>
            <person name="Lucas S.M."/>
            <person name="Mago R."/>
            <person name="Mauceli E."/>
            <person name="Morin E."/>
            <person name="Murat C."/>
            <person name="Pangilinan J.L."/>
            <person name="Park R."/>
            <person name="Pearson M."/>
            <person name="Quesneville H."/>
            <person name="Rouhier N."/>
            <person name="Sakthikumar S."/>
            <person name="Salamov A.A."/>
            <person name="Schmutz J."/>
            <person name="Selles B."/>
            <person name="Shapiro H."/>
            <person name="Tanguay P."/>
            <person name="Tuskan G.A."/>
            <person name="Henrissat B."/>
            <person name="Van de Peer Y."/>
            <person name="Rouze P."/>
            <person name="Ellis J.G."/>
            <person name="Dodds P.N."/>
            <person name="Schein J.E."/>
            <person name="Zhong S."/>
            <person name="Hamelin R.C."/>
            <person name="Grigoriev I.V."/>
            <person name="Szabo L.J."/>
            <person name="Martin F."/>
        </authorList>
    </citation>
    <scope>NUCLEOTIDE SEQUENCE [LARGE SCALE GENOMIC DNA]</scope>
    <source>
        <strain evidence="3">98AG31 / pathotype 3-4-7</strain>
    </source>
</reference>
<accession>F4S9B5</accession>
<protein>
    <submittedName>
        <fullName evidence="2">Uncharacterized protein</fullName>
    </submittedName>
</protein>
<feature type="compositionally biased region" description="Polar residues" evidence="1">
    <location>
        <begin position="1"/>
        <end position="11"/>
    </location>
</feature>
<feature type="compositionally biased region" description="Gly residues" evidence="1">
    <location>
        <begin position="282"/>
        <end position="291"/>
    </location>
</feature>
<dbReference type="VEuPathDB" id="FungiDB:MELLADRAFT_69077"/>
<dbReference type="KEGG" id="mlr:MELLADRAFT_69077"/>
<dbReference type="EMBL" id="GL883169">
    <property type="protein sequence ID" value="EGF98790.1"/>
    <property type="molecule type" value="Genomic_DNA"/>
</dbReference>
<feature type="compositionally biased region" description="Basic and acidic residues" evidence="1">
    <location>
        <begin position="236"/>
        <end position="248"/>
    </location>
</feature>
<sequence>MSTGGTTNADNNGDPIEQPGTGEGSGITNGEEGDNESSEVEDVSGDFNSALKKRKKRALQDGSLAPSFKKNSRIKDEMWSKTGLFRSRYTRAPQRVGFRSLGKDTRKGGCYQHQHLSFHEPEIQYVQFCTDLVPGSAFGFAFLSIVPSSEVNNGTPQQGVSIMDELNHTVEFGTAEEVSVALAKVEAVLKCTVHLDIPGPPPPAVAQATSNKSNEGLVTESLNKAPQISAQVVEHTPLDSKSKRKSLEDSEGPPSSSDSSDAEEPRKKPKKHSRSTHSSISHGGGISTVEL</sequence>
<evidence type="ECO:0000256" key="1">
    <source>
        <dbReference type="SAM" id="MobiDB-lite"/>
    </source>
</evidence>
<name>F4S9B5_MELLP</name>
<keyword evidence="3" id="KW-1185">Reference proteome</keyword>
<dbReference type="GeneID" id="18931166"/>
<dbReference type="InParanoid" id="F4S9B5"/>
<evidence type="ECO:0000313" key="2">
    <source>
        <dbReference type="EMBL" id="EGF98790.1"/>
    </source>
</evidence>